<dbReference type="InterPro" id="IPR022842">
    <property type="entry name" value="RNAP_Rpo3/Rpb3/RPAC1"/>
</dbReference>
<dbReference type="InterPro" id="IPR033901">
    <property type="entry name" value="RNAPI/III_AC40"/>
</dbReference>
<dbReference type="GO" id="GO:0046983">
    <property type="term" value="F:protein dimerization activity"/>
    <property type="evidence" value="ECO:0007669"/>
    <property type="project" value="InterPro"/>
</dbReference>
<dbReference type="Pfam" id="PF01193">
    <property type="entry name" value="RNA_pol_L"/>
    <property type="match status" value="1"/>
</dbReference>
<dbReference type="SMART" id="SM00662">
    <property type="entry name" value="RPOLD"/>
    <property type="match status" value="1"/>
</dbReference>
<sequence>MIPDIESTTPRIKLSPNGVNPVWNRYSDSCGVVDNLAIKFLKREFDHSIIEIKGLDVSFVNAIRRILIAEVPSLAIETVMVWQNTGLIHDDVLAHRLALVPFNVDPEEINYRGHENLNESNSVCFELKVAHDANCIEKYQSVYTSQLKWIPLGDEQHKRLGKNQPRPLFEDILLTKLAPGQQIELKAYLEKGIGRTHAKWSIVSSATYRFYPHIDISSQLTRDESKELVATCPMNVFALDHKGNVIVEDPLKCTSCRACIERFKQVTITKVTNHFIFSIETCGPISSWDAFVKSVNILKNKGDKLKCKLLE</sequence>
<proteinExistence type="inferred from homology"/>
<dbReference type="InterPro" id="IPR011262">
    <property type="entry name" value="DNA-dir_RNA_pol_insert"/>
</dbReference>
<keyword evidence="6" id="KW-1185">Reference proteome</keyword>
<dbReference type="GO" id="GO:0006351">
    <property type="term" value="P:DNA-templated transcription"/>
    <property type="evidence" value="ECO:0007669"/>
    <property type="project" value="InterPro"/>
</dbReference>
<dbReference type="SUPFAM" id="SSF56553">
    <property type="entry name" value="Insert subdomain of RNA polymerase alpha subunit"/>
    <property type="match status" value="1"/>
</dbReference>
<dbReference type="GeneID" id="24426272"/>
<comment type="similarity">
    <text evidence="3">Belongs to the archaeal Rpo3/eukaryotic RPB3 RNA polymerase subunit family.</text>
</comment>
<keyword evidence="1 5" id="KW-0240">DNA-directed RNA polymerase</keyword>
<dbReference type="GO" id="GO:0003899">
    <property type="term" value="F:DNA-directed RNA polymerase activity"/>
    <property type="evidence" value="ECO:0007669"/>
    <property type="project" value="InterPro"/>
</dbReference>
<evidence type="ECO:0000256" key="2">
    <source>
        <dbReference type="ARBA" id="ARBA00023163"/>
    </source>
</evidence>
<dbReference type="InterPro" id="IPR036603">
    <property type="entry name" value="RBP11-like"/>
</dbReference>
<accession>A0A1N6LY49</accession>
<dbReference type="AlphaFoldDB" id="A0A1N6LY49"/>
<dbReference type="PANTHER" id="PTHR11800">
    <property type="entry name" value="DNA-DIRECTED RNA POLYMERASE"/>
    <property type="match status" value="1"/>
</dbReference>
<dbReference type="Gene3D" id="2.170.120.12">
    <property type="entry name" value="DNA-directed RNA polymerase, insert domain"/>
    <property type="match status" value="1"/>
</dbReference>
<dbReference type="Pfam" id="PF01000">
    <property type="entry name" value="RNA_pol_A_bac"/>
    <property type="match status" value="1"/>
</dbReference>
<dbReference type="EMBL" id="LN871599">
    <property type="protein sequence ID" value="SIO73795.1"/>
    <property type="molecule type" value="Genomic_DNA"/>
</dbReference>
<dbReference type="PANTHER" id="PTHR11800:SF13">
    <property type="entry name" value="DNA-DIRECTED RNA POLYMERASES I AND III SUBUNIT RPAC1"/>
    <property type="match status" value="1"/>
</dbReference>
<organism evidence="5 6">
    <name type="scientific">Babesia microti (strain RI)</name>
    <dbReference type="NCBI Taxonomy" id="1133968"/>
    <lineage>
        <taxon>Eukaryota</taxon>
        <taxon>Sar</taxon>
        <taxon>Alveolata</taxon>
        <taxon>Apicomplexa</taxon>
        <taxon>Aconoidasida</taxon>
        <taxon>Piroplasmida</taxon>
        <taxon>Babesiidae</taxon>
        <taxon>Babesia</taxon>
    </lineage>
</organism>
<dbReference type="InterPro" id="IPR036643">
    <property type="entry name" value="RNApol_insert_sf"/>
</dbReference>
<protein>
    <submittedName>
        <fullName evidence="5">DNA-directed RNA Polymerase III subunit C5</fullName>
    </submittedName>
</protein>
<dbReference type="InterPro" id="IPR050518">
    <property type="entry name" value="Rpo3/RPB3_RNA_Pol_subunit"/>
</dbReference>
<dbReference type="CDD" id="cd07032">
    <property type="entry name" value="RNAP_I_II_AC40"/>
    <property type="match status" value="1"/>
</dbReference>
<feature type="domain" description="DNA-directed RNA polymerase RpoA/D/Rpb3-type" evidence="4">
    <location>
        <begin position="47"/>
        <end position="308"/>
    </location>
</feature>
<gene>
    <name evidence="5" type="ORF">BmR1_04g08170</name>
</gene>
<evidence type="ECO:0000256" key="1">
    <source>
        <dbReference type="ARBA" id="ARBA00022478"/>
    </source>
</evidence>
<evidence type="ECO:0000256" key="3">
    <source>
        <dbReference type="ARBA" id="ARBA00025804"/>
    </source>
</evidence>
<keyword evidence="2" id="KW-0804">Transcription</keyword>
<dbReference type="VEuPathDB" id="PiroplasmaDB:BmR1_04g08170"/>
<dbReference type="Gene3D" id="3.30.1360.10">
    <property type="entry name" value="RNA polymerase, RBP11-like subunit"/>
    <property type="match status" value="1"/>
</dbReference>
<evidence type="ECO:0000313" key="6">
    <source>
        <dbReference type="Proteomes" id="UP000002899"/>
    </source>
</evidence>
<dbReference type="SUPFAM" id="SSF55257">
    <property type="entry name" value="RBP11-like subunits of RNA polymerase"/>
    <property type="match status" value="1"/>
</dbReference>
<reference evidence="5 6" key="1">
    <citation type="journal article" date="2012" name="Nucleic Acids Res.">
        <title>Sequencing of the smallest Apicomplexan genome from the human pathogen Babesia microti.</title>
        <authorList>
            <person name="Cornillot E."/>
            <person name="Hadj-Kaddour K."/>
            <person name="Dassouli A."/>
            <person name="Noel B."/>
            <person name="Ranwez V."/>
            <person name="Vacherie B."/>
            <person name="Augagneur Y."/>
            <person name="Bres V."/>
            <person name="Duclos A."/>
            <person name="Randazzo S."/>
            <person name="Carcy B."/>
            <person name="Debierre-Grockiego F."/>
            <person name="Delbecq S."/>
            <person name="Moubri-Menage K."/>
            <person name="Shams-Eldin H."/>
            <person name="Usmani-Brown S."/>
            <person name="Bringaud F."/>
            <person name="Wincker P."/>
            <person name="Vivares C.P."/>
            <person name="Schwarz R.T."/>
            <person name="Schetters T.P."/>
            <person name="Krause P.J."/>
            <person name="Gorenflot A."/>
            <person name="Berry V."/>
            <person name="Barbe V."/>
            <person name="Ben Mamoun C."/>
        </authorList>
    </citation>
    <scope>NUCLEOTIDE SEQUENCE [LARGE SCALE GENOMIC DNA]</scope>
    <source>
        <strain evidence="5 6">RI</strain>
    </source>
</reference>
<name>A0A1N6LY49_BABMR</name>
<evidence type="ECO:0000313" key="5">
    <source>
        <dbReference type="EMBL" id="SIO73795.1"/>
    </source>
</evidence>
<dbReference type="HAMAP" id="MF_00320">
    <property type="entry name" value="RNApol_arch_Rpo3"/>
    <property type="match status" value="1"/>
</dbReference>
<dbReference type="RefSeq" id="XP_021337855.1">
    <property type="nucleotide sequence ID" value="XM_021482666.1"/>
</dbReference>
<dbReference type="OrthoDB" id="270173at2759"/>
<reference evidence="5 6" key="2">
    <citation type="journal article" date="2013" name="PLoS ONE">
        <title>Whole genome mapping and re-organization of the nuclear and mitochondrial genomes of Babesia microti isolates.</title>
        <authorList>
            <person name="Cornillot E."/>
            <person name="Dassouli A."/>
            <person name="Garg A."/>
            <person name="Pachikara N."/>
            <person name="Randazzo S."/>
            <person name="Depoix D."/>
            <person name="Carcy B."/>
            <person name="Delbecq S."/>
            <person name="Frutos R."/>
            <person name="Silva J.C."/>
            <person name="Sutton R."/>
            <person name="Krause P.J."/>
            <person name="Mamoun C.B."/>
        </authorList>
    </citation>
    <scope>NUCLEOTIDE SEQUENCE [LARGE SCALE GENOMIC DNA]</scope>
    <source>
        <strain evidence="5 6">RI</strain>
    </source>
</reference>
<dbReference type="InterPro" id="IPR011263">
    <property type="entry name" value="DNA-dir_RNA_pol_RpoA/D/Rpb3"/>
</dbReference>
<reference evidence="5 6" key="3">
    <citation type="journal article" date="2016" name="Sci. Rep.">
        <title>Genome-wide diversity and gene expression profiling of Babesia microti isolates identify polymorphic genes that mediate host-pathogen interactions.</title>
        <authorList>
            <person name="Silva J.C."/>
            <person name="Cornillot E."/>
            <person name="McCracken C."/>
            <person name="Usmani-Brown S."/>
            <person name="Dwivedi A."/>
            <person name="Ifeonu O.O."/>
            <person name="Crabtree J."/>
            <person name="Gotia H.T."/>
            <person name="Virji A.Z."/>
            <person name="Reynes C."/>
            <person name="Colinge J."/>
            <person name="Kumar V."/>
            <person name="Lawres L."/>
            <person name="Pazzi J.E."/>
            <person name="Pablo J.V."/>
            <person name="Hung C."/>
            <person name="Brancato J."/>
            <person name="Kumari P."/>
            <person name="Orvis J."/>
            <person name="Tretina K."/>
            <person name="Chibucos M."/>
            <person name="Ott S."/>
            <person name="Sadzewicz L."/>
            <person name="Sengamalay N."/>
            <person name="Shetty A.C."/>
            <person name="Su Q."/>
            <person name="Tallon L."/>
            <person name="Fraser C.M."/>
            <person name="Frutos R."/>
            <person name="Molina D.M."/>
            <person name="Krause P.J."/>
            <person name="Ben Mamoun C."/>
        </authorList>
    </citation>
    <scope>NUCLEOTIDE SEQUENCE [LARGE SCALE GENOMIC DNA]</scope>
    <source>
        <strain evidence="5 6">RI</strain>
    </source>
</reference>
<dbReference type="KEGG" id="bmic:BmR1_04g08170"/>
<dbReference type="Proteomes" id="UP000002899">
    <property type="component" value="Chromosome IV"/>
</dbReference>
<dbReference type="NCBIfam" id="NF001988">
    <property type="entry name" value="PRK00783.1"/>
    <property type="match status" value="1"/>
</dbReference>
<dbReference type="GO" id="GO:0005666">
    <property type="term" value="C:RNA polymerase III complex"/>
    <property type="evidence" value="ECO:0007669"/>
    <property type="project" value="TreeGrafter"/>
</dbReference>
<dbReference type="GO" id="GO:0005736">
    <property type="term" value="C:RNA polymerase I complex"/>
    <property type="evidence" value="ECO:0007669"/>
    <property type="project" value="TreeGrafter"/>
</dbReference>
<evidence type="ECO:0000259" key="4">
    <source>
        <dbReference type="SMART" id="SM00662"/>
    </source>
</evidence>